<organism evidence="8 9">
    <name type="scientific">Purpureocillium lavendulum</name>
    <dbReference type="NCBI Taxonomy" id="1247861"/>
    <lineage>
        <taxon>Eukaryota</taxon>
        <taxon>Fungi</taxon>
        <taxon>Dikarya</taxon>
        <taxon>Ascomycota</taxon>
        <taxon>Pezizomycotina</taxon>
        <taxon>Sordariomycetes</taxon>
        <taxon>Hypocreomycetidae</taxon>
        <taxon>Hypocreales</taxon>
        <taxon>Ophiocordycipitaceae</taxon>
        <taxon>Purpureocillium</taxon>
    </lineage>
</organism>
<feature type="compositionally biased region" description="Low complexity" evidence="5">
    <location>
        <begin position="880"/>
        <end position="895"/>
    </location>
</feature>
<dbReference type="PANTHER" id="PTHR12953">
    <property type="entry name" value="MEMBRANE PROTEIN CH1 RELATED"/>
    <property type="match status" value="1"/>
</dbReference>
<dbReference type="PANTHER" id="PTHR12953:SF0">
    <property type="entry name" value="SUN DOMAIN-CONTAINING OSSIFICATION FACTOR"/>
    <property type="match status" value="1"/>
</dbReference>
<feature type="compositionally biased region" description="Basic and acidic residues" evidence="5">
    <location>
        <begin position="169"/>
        <end position="193"/>
    </location>
</feature>
<keyword evidence="2" id="KW-0812">Transmembrane</keyword>
<dbReference type="Pfam" id="PF07738">
    <property type="entry name" value="Sad1_UNC"/>
    <property type="match status" value="1"/>
</dbReference>
<evidence type="ECO:0000313" key="8">
    <source>
        <dbReference type="EMBL" id="KAJ6439980.1"/>
    </source>
</evidence>
<dbReference type="AlphaFoldDB" id="A0AB34FP68"/>
<evidence type="ECO:0000256" key="1">
    <source>
        <dbReference type="ARBA" id="ARBA00004308"/>
    </source>
</evidence>
<feature type="compositionally biased region" description="Low complexity" evidence="5">
    <location>
        <begin position="560"/>
        <end position="613"/>
    </location>
</feature>
<comment type="caution">
    <text evidence="8">The sequence shown here is derived from an EMBL/GenBank/DDBJ whole genome shotgun (WGS) entry which is preliminary data.</text>
</comment>
<keyword evidence="4" id="KW-0472">Membrane</keyword>
<evidence type="ECO:0000256" key="4">
    <source>
        <dbReference type="ARBA" id="ARBA00023136"/>
    </source>
</evidence>
<feature type="compositionally biased region" description="Polar residues" evidence="5">
    <location>
        <begin position="512"/>
        <end position="525"/>
    </location>
</feature>
<evidence type="ECO:0000256" key="5">
    <source>
        <dbReference type="SAM" id="MobiDB-lite"/>
    </source>
</evidence>
<feature type="compositionally biased region" description="Polar residues" evidence="5">
    <location>
        <begin position="760"/>
        <end position="772"/>
    </location>
</feature>
<evidence type="ECO:0000313" key="9">
    <source>
        <dbReference type="Proteomes" id="UP001163105"/>
    </source>
</evidence>
<dbReference type="Gene3D" id="2.60.120.260">
    <property type="entry name" value="Galactose-binding domain-like"/>
    <property type="match status" value="1"/>
</dbReference>
<feature type="region of interest" description="Disordered" evidence="5">
    <location>
        <begin position="409"/>
        <end position="452"/>
    </location>
</feature>
<keyword evidence="6" id="KW-0732">Signal</keyword>
<feature type="compositionally biased region" description="Basic and acidic residues" evidence="5">
    <location>
        <begin position="792"/>
        <end position="805"/>
    </location>
</feature>
<evidence type="ECO:0000256" key="6">
    <source>
        <dbReference type="SAM" id="SignalP"/>
    </source>
</evidence>
<feature type="compositionally biased region" description="Low complexity" evidence="5">
    <location>
        <begin position="108"/>
        <end position="153"/>
    </location>
</feature>
<protein>
    <submittedName>
        <fullName evidence="8">Sad1/UNC domain-containing protein</fullName>
    </submittedName>
</protein>
<accession>A0AB34FP68</accession>
<feature type="chain" id="PRO_5044289390" evidence="6">
    <location>
        <begin position="27"/>
        <end position="906"/>
    </location>
</feature>
<dbReference type="FunFam" id="2.60.120.260:FF:000082">
    <property type="entry name" value="Sad1/UNC domain protein"/>
    <property type="match status" value="1"/>
</dbReference>
<reference evidence="8" key="1">
    <citation type="submission" date="2023-01" db="EMBL/GenBank/DDBJ databases">
        <title>The growth and conidiation of Purpureocillium lavendulum are regulated by nitrogen source and histone H3K14 acetylation.</title>
        <authorList>
            <person name="Tang P."/>
            <person name="Han J."/>
            <person name="Zhang C."/>
            <person name="Tang P."/>
            <person name="Qi F."/>
            <person name="Zhang K."/>
            <person name="Liang L."/>
        </authorList>
    </citation>
    <scope>NUCLEOTIDE SEQUENCE</scope>
    <source>
        <strain evidence="8">YMF1.00683</strain>
    </source>
</reference>
<evidence type="ECO:0000256" key="2">
    <source>
        <dbReference type="ARBA" id="ARBA00022692"/>
    </source>
</evidence>
<dbReference type="GO" id="GO:0005737">
    <property type="term" value="C:cytoplasm"/>
    <property type="evidence" value="ECO:0007669"/>
    <property type="project" value="TreeGrafter"/>
</dbReference>
<feature type="compositionally biased region" description="Low complexity" evidence="5">
    <location>
        <begin position="34"/>
        <end position="51"/>
    </location>
</feature>
<feature type="region of interest" description="Disordered" evidence="5">
    <location>
        <begin position="100"/>
        <end position="153"/>
    </location>
</feature>
<feature type="signal peptide" evidence="6">
    <location>
        <begin position="1"/>
        <end position="26"/>
    </location>
</feature>
<feature type="region of interest" description="Disordered" evidence="5">
    <location>
        <begin position="479"/>
        <end position="613"/>
    </location>
</feature>
<dbReference type="GO" id="GO:0012505">
    <property type="term" value="C:endomembrane system"/>
    <property type="evidence" value="ECO:0007669"/>
    <property type="project" value="UniProtKB-SubCell"/>
</dbReference>
<evidence type="ECO:0000256" key="3">
    <source>
        <dbReference type="ARBA" id="ARBA00022989"/>
    </source>
</evidence>
<gene>
    <name evidence="8" type="ORF">O9K51_07871</name>
</gene>
<dbReference type="PROSITE" id="PS51469">
    <property type="entry name" value="SUN"/>
    <property type="match status" value="1"/>
</dbReference>
<evidence type="ECO:0000259" key="7">
    <source>
        <dbReference type="PROSITE" id="PS51469"/>
    </source>
</evidence>
<name>A0AB34FP68_9HYPO</name>
<dbReference type="InterPro" id="IPR012919">
    <property type="entry name" value="SUN_dom"/>
</dbReference>
<feature type="region of interest" description="Disordered" evidence="5">
    <location>
        <begin position="30"/>
        <end position="51"/>
    </location>
</feature>
<dbReference type="EMBL" id="JAQHRD010000006">
    <property type="protein sequence ID" value="KAJ6439980.1"/>
    <property type="molecule type" value="Genomic_DNA"/>
</dbReference>
<keyword evidence="3" id="KW-1133">Transmembrane helix</keyword>
<sequence length="906" mass="96585">MVPATSFAWVLTKLLLALDALVLAQADETGTHKSSSSSSPPQQASTTATVTTSRSAAHAVVTSSAVLAPGVCEARTINYITHTLLQSCLTSSWASARPAVAAGEPTGSDATNSSSADSAASSRQSAVNSTATADAAPDTPAAAAEETQTADAAASTFMSFEDWKEMMLRKAGQDPQEWRSRKPSEHPADDRSPPEAGHAGLGEEDEISLNFDQYSDGHDKGRATPGGAGPDADRATHDAQVYGDGKATAGHRSKDAGKTCKERFSYSSFDAGATVLKWAAGAKNAKAILVENKDSYMLLECAAASKYVIVELSDDILVDTIVVANFEFFSSMVRHFRVSVSDRYPVKMEKWRELGTFEARNSRDIQPFLVENPQIWAKYVRIEFLTHYGNEYYCPVSLLRVHGSRMLDSWKDSETGRDDDAQIEGDNNSRSLIHGETSETPASTPRADTHEGGVQHVNVTSTCPVVDTNPVVVRGVTCPASEAPRSQTPTPVKDARPPNEGTEYLDHADTPMSPTTQATRASTTPRLAPPESAPSTPAPSSGGPNSTVSSSDSRQTVARNATNGSAGAAGTNGSAGDRNSSTVASSSSKTTVSGASSGKSRGSGTSGGPAASPTVQEGFFNAITKRLQQVESNLTLSLKYVEDQSRHVQEALQRGEQRQHGKVTGFLNELNQTVLAELRTIREQYDQIWQSTVLALESQAQRSERDMMALSTRLNVLADEVVFQKRMAIVQAVILLSCLFLVIFSRGVVLPSLGPLSDQGAGTSYTAPSTPGTPRRDVYRTNGPMYQGSYQSKKDYTDSHAHLTDSRTLPSGRRELIKSPSPSCDSISAAHLSETQIAPSEYRRLSPPLTPNISAGDTGTPHHPASPEPDVSEDHGVTTARRSSNVANVSSRKPLPSLPEHPSPPR</sequence>
<dbReference type="GO" id="GO:0034975">
    <property type="term" value="P:protein folding in endoplasmic reticulum"/>
    <property type="evidence" value="ECO:0007669"/>
    <property type="project" value="TreeGrafter"/>
</dbReference>
<proteinExistence type="predicted"/>
<dbReference type="Proteomes" id="UP001163105">
    <property type="component" value="Unassembled WGS sequence"/>
</dbReference>
<dbReference type="InterPro" id="IPR045120">
    <property type="entry name" value="Suco/Slp1-like"/>
</dbReference>
<dbReference type="SUPFAM" id="SSF49785">
    <property type="entry name" value="Galactose-binding domain-like"/>
    <property type="match status" value="1"/>
</dbReference>
<feature type="compositionally biased region" description="Basic and acidic residues" evidence="5">
    <location>
        <begin position="409"/>
        <end position="420"/>
    </location>
</feature>
<comment type="subcellular location">
    <subcellularLocation>
        <location evidence="1">Endomembrane system</location>
    </subcellularLocation>
</comment>
<feature type="region of interest" description="Disordered" evidence="5">
    <location>
        <begin position="759"/>
        <end position="906"/>
    </location>
</feature>
<keyword evidence="9" id="KW-1185">Reference proteome</keyword>
<feature type="domain" description="SUN" evidence="7">
    <location>
        <begin position="238"/>
        <end position="406"/>
    </location>
</feature>
<feature type="region of interest" description="Disordered" evidence="5">
    <location>
        <begin position="169"/>
        <end position="236"/>
    </location>
</feature>
<feature type="compositionally biased region" description="Low complexity" evidence="5">
    <location>
        <begin position="533"/>
        <end position="553"/>
    </location>
</feature>
<dbReference type="InterPro" id="IPR008979">
    <property type="entry name" value="Galactose-bd-like_sf"/>
</dbReference>
<feature type="compositionally biased region" description="Pro residues" evidence="5">
    <location>
        <begin position="896"/>
        <end position="906"/>
    </location>
</feature>
<dbReference type="GO" id="GO:0016020">
    <property type="term" value="C:membrane"/>
    <property type="evidence" value="ECO:0007669"/>
    <property type="project" value="InterPro"/>
</dbReference>